<dbReference type="Pfam" id="PF02518">
    <property type="entry name" value="HATPase_c"/>
    <property type="match status" value="1"/>
</dbReference>
<feature type="domain" description="HAMP" evidence="13">
    <location>
        <begin position="159"/>
        <end position="211"/>
    </location>
</feature>
<evidence type="ECO:0000256" key="11">
    <source>
        <dbReference type="SAM" id="Phobius"/>
    </source>
</evidence>
<dbReference type="CDD" id="cd00082">
    <property type="entry name" value="HisKA"/>
    <property type="match status" value="1"/>
</dbReference>
<dbReference type="InterPro" id="IPR003594">
    <property type="entry name" value="HATPase_dom"/>
</dbReference>
<dbReference type="KEGG" id="tta:Theth_1198"/>
<dbReference type="SMART" id="SM00388">
    <property type="entry name" value="HisKA"/>
    <property type="match status" value="1"/>
</dbReference>
<dbReference type="PROSITE" id="PS50885">
    <property type="entry name" value="HAMP"/>
    <property type="match status" value="1"/>
</dbReference>
<evidence type="ECO:0000256" key="2">
    <source>
        <dbReference type="ARBA" id="ARBA00004370"/>
    </source>
</evidence>
<dbReference type="RefSeq" id="WP_013932489.1">
    <property type="nucleotide sequence ID" value="NC_015707.1"/>
</dbReference>
<dbReference type="SUPFAM" id="SSF55874">
    <property type="entry name" value="ATPase domain of HSP90 chaperone/DNA topoisomerase II/histidine kinase"/>
    <property type="match status" value="1"/>
</dbReference>
<evidence type="ECO:0000256" key="4">
    <source>
        <dbReference type="ARBA" id="ARBA00022553"/>
    </source>
</evidence>
<dbReference type="PANTHER" id="PTHR45436:SF5">
    <property type="entry name" value="SENSOR HISTIDINE KINASE TRCS"/>
    <property type="match status" value="1"/>
</dbReference>
<evidence type="ECO:0000256" key="1">
    <source>
        <dbReference type="ARBA" id="ARBA00000085"/>
    </source>
</evidence>
<dbReference type="InterPro" id="IPR036097">
    <property type="entry name" value="HisK_dim/P_sf"/>
</dbReference>
<evidence type="ECO:0000259" key="13">
    <source>
        <dbReference type="PROSITE" id="PS50885"/>
    </source>
</evidence>
<comment type="subcellular location">
    <subcellularLocation>
        <location evidence="2">Membrane</location>
    </subcellularLocation>
</comment>
<dbReference type="HOGENOM" id="CLU_653577_0_0_0"/>
<dbReference type="Gene3D" id="1.10.287.130">
    <property type="match status" value="1"/>
</dbReference>
<evidence type="ECO:0000256" key="5">
    <source>
        <dbReference type="ARBA" id="ARBA00022679"/>
    </source>
</evidence>
<dbReference type="GO" id="GO:0005886">
    <property type="term" value="C:plasma membrane"/>
    <property type="evidence" value="ECO:0007669"/>
    <property type="project" value="TreeGrafter"/>
</dbReference>
<organism evidence="14 15">
    <name type="scientific">Pseudothermotoga thermarum DSM 5069</name>
    <dbReference type="NCBI Taxonomy" id="688269"/>
    <lineage>
        <taxon>Bacteria</taxon>
        <taxon>Thermotogati</taxon>
        <taxon>Thermotogota</taxon>
        <taxon>Thermotogae</taxon>
        <taxon>Thermotogales</taxon>
        <taxon>Thermotogaceae</taxon>
        <taxon>Pseudothermotoga</taxon>
    </lineage>
</organism>
<reference evidence="14 15" key="1">
    <citation type="submission" date="2010-11" db="EMBL/GenBank/DDBJ databases">
        <title>The complete genome of Thermotoga thermarum DSM 5069.</title>
        <authorList>
            <consortium name="US DOE Joint Genome Institute (JGI-PGF)"/>
            <person name="Lucas S."/>
            <person name="Copeland A."/>
            <person name="Lapidus A."/>
            <person name="Bruce D."/>
            <person name="Goodwin L."/>
            <person name="Pitluck S."/>
            <person name="Kyrpides N."/>
            <person name="Mavromatis K."/>
            <person name="Ivanova N."/>
            <person name="Zeytun A."/>
            <person name="Brettin T."/>
            <person name="Detter J.C."/>
            <person name="Tapia R."/>
            <person name="Han C."/>
            <person name="Land M."/>
            <person name="Hauser L."/>
            <person name="Markowitz V."/>
            <person name="Cheng J.-F."/>
            <person name="Hugenholtz P."/>
            <person name="Woyke T."/>
            <person name="Wu D."/>
            <person name="Spring S."/>
            <person name="Schroeder M."/>
            <person name="Brambilla E."/>
            <person name="Klenk H.-P."/>
            <person name="Eisen J.A."/>
        </authorList>
    </citation>
    <scope>NUCLEOTIDE SEQUENCE [LARGE SCALE GENOMIC DNA]</scope>
    <source>
        <strain evidence="14 15">DSM 5069</strain>
    </source>
</reference>
<dbReference type="InterPro" id="IPR005467">
    <property type="entry name" value="His_kinase_dom"/>
</dbReference>
<dbReference type="Pfam" id="PF00512">
    <property type="entry name" value="HisKA"/>
    <property type="match status" value="1"/>
</dbReference>
<dbReference type="PRINTS" id="PR00344">
    <property type="entry name" value="BCTRLSENSOR"/>
</dbReference>
<evidence type="ECO:0000256" key="3">
    <source>
        <dbReference type="ARBA" id="ARBA00012438"/>
    </source>
</evidence>
<dbReference type="Gene3D" id="3.30.565.10">
    <property type="entry name" value="Histidine kinase-like ATPase, C-terminal domain"/>
    <property type="match status" value="1"/>
</dbReference>
<keyword evidence="15" id="KW-1185">Reference proteome</keyword>
<keyword evidence="10 11" id="KW-0472">Membrane</keyword>
<dbReference type="InterPro" id="IPR003660">
    <property type="entry name" value="HAMP_dom"/>
</dbReference>
<keyword evidence="4" id="KW-0597">Phosphoprotein</keyword>
<dbReference type="Proteomes" id="UP000006804">
    <property type="component" value="Chromosome"/>
</dbReference>
<evidence type="ECO:0000256" key="8">
    <source>
        <dbReference type="ARBA" id="ARBA00022989"/>
    </source>
</evidence>
<dbReference type="PROSITE" id="PS50109">
    <property type="entry name" value="HIS_KIN"/>
    <property type="match status" value="1"/>
</dbReference>
<evidence type="ECO:0000256" key="10">
    <source>
        <dbReference type="ARBA" id="ARBA00023136"/>
    </source>
</evidence>
<gene>
    <name evidence="14" type="ORF">Theth_1198</name>
</gene>
<accession>F7YTP8</accession>
<dbReference type="SUPFAM" id="SSF47384">
    <property type="entry name" value="Homodimeric domain of signal transducing histidine kinase"/>
    <property type="match status" value="1"/>
</dbReference>
<evidence type="ECO:0000256" key="6">
    <source>
        <dbReference type="ARBA" id="ARBA00022692"/>
    </source>
</evidence>
<feature type="transmembrane region" description="Helical" evidence="11">
    <location>
        <begin position="12"/>
        <end position="31"/>
    </location>
</feature>
<evidence type="ECO:0000313" key="14">
    <source>
        <dbReference type="EMBL" id="AEH51270.1"/>
    </source>
</evidence>
<dbReference type="EC" id="2.7.13.3" evidence="3"/>
<feature type="domain" description="Histidine kinase" evidence="12">
    <location>
        <begin position="219"/>
        <end position="422"/>
    </location>
</feature>
<dbReference type="GO" id="GO:0000155">
    <property type="term" value="F:phosphorelay sensor kinase activity"/>
    <property type="evidence" value="ECO:0007669"/>
    <property type="project" value="InterPro"/>
</dbReference>
<dbReference type="PATRIC" id="fig|688269.3.peg.1234"/>
<keyword evidence="5" id="KW-0808">Transferase</keyword>
<keyword evidence="7 14" id="KW-0418">Kinase</keyword>
<feature type="transmembrane region" description="Helical" evidence="11">
    <location>
        <begin position="132"/>
        <end position="153"/>
    </location>
</feature>
<sequence length="422" mass="48738" precursor="true">MKSLRKSIEKFYLSILIISLCSIALVLFFVVERLSINQIDRELEYFMADLIRYLEEPTKEPVALFGKRDVGFLVVEDGKTIASFQIPSDLIFQLVSFQEGFRFFSGYKVFVKPFEVYKVIIVKSTKQRNTMLLTLAFSLISTLVGVILLAMYFGSKLVEKLVKPIEDIGLQMDEVSKGLREKIEVQATSKEVFKLQTQINEALDRLKKTMEELRSFASYLSHQLRNPLASAKAQVEFLLSYQEHSQELESVLKNLNKMVRIIEGLLLLARIQHQKEGNFVQEDLSSILMESLEQLMQKFPHIEFELDIQPKVTFSCIKDLMEHVFTNLVENACKYCEGSNQVFVRLYKDDSTVIFKVENFGRAIPEEERNKIFERFFRGSKTKGEGLGLGLPIAKAIVELHKGQIRYYHDQGKNVFEVLFND</sequence>
<dbReference type="InterPro" id="IPR003661">
    <property type="entry name" value="HisK_dim/P_dom"/>
</dbReference>
<dbReference type="InterPro" id="IPR036890">
    <property type="entry name" value="HATPase_C_sf"/>
</dbReference>
<keyword evidence="6 11" id="KW-0812">Transmembrane</keyword>
<evidence type="ECO:0000313" key="15">
    <source>
        <dbReference type="Proteomes" id="UP000006804"/>
    </source>
</evidence>
<evidence type="ECO:0000256" key="7">
    <source>
        <dbReference type="ARBA" id="ARBA00022777"/>
    </source>
</evidence>
<dbReference type="EMBL" id="CP002351">
    <property type="protein sequence ID" value="AEH51270.1"/>
    <property type="molecule type" value="Genomic_DNA"/>
</dbReference>
<protein>
    <recommendedName>
        <fullName evidence="3">histidine kinase</fullName>
        <ecNumber evidence="3">2.7.13.3</ecNumber>
    </recommendedName>
</protein>
<keyword evidence="9" id="KW-0902">Two-component regulatory system</keyword>
<proteinExistence type="predicted"/>
<dbReference type="eggNOG" id="COG2205">
    <property type="taxonomic scope" value="Bacteria"/>
</dbReference>
<dbReference type="SMART" id="SM00387">
    <property type="entry name" value="HATPase_c"/>
    <property type="match status" value="1"/>
</dbReference>
<dbReference type="AlphaFoldDB" id="F7YTP8"/>
<comment type="catalytic activity">
    <reaction evidence="1">
        <text>ATP + protein L-histidine = ADP + protein N-phospho-L-histidine.</text>
        <dbReference type="EC" id="2.7.13.3"/>
    </reaction>
</comment>
<name>F7YTP8_9THEM</name>
<dbReference type="InterPro" id="IPR004358">
    <property type="entry name" value="Sig_transdc_His_kin-like_C"/>
</dbReference>
<dbReference type="PANTHER" id="PTHR45436">
    <property type="entry name" value="SENSOR HISTIDINE KINASE YKOH"/>
    <property type="match status" value="1"/>
</dbReference>
<keyword evidence="8 11" id="KW-1133">Transmembrane helix</keyword>
<evidence type="ECO:0000259" key="12">
    <source>
        <dbReference type="PROSITE" id="PS50109"/>
    </source>
</evidence>
<dbReference type="STRING" id="688269.Theth_1198"/>
<evidence type="ECO:0000256" key="9">
    <source>
        <dbReference type="ARBA" id="ARBA00023012"/>
    </source>
</evidence>
<dbReference type="InterPro" id="IPR050428">
    <property type="entry name" value="TCS_sensor_his_kinase"/>
</dbReference>